<reference evidence="2" key="1">
    <citation type="submission" date="2018-10" db="EMBL/GenBank/DDBJ databases">
        <title>Hidden diversity of soil giant viruses.</title>
        <authorList>
            <person name="Schulz F."/>
            <person name="Alteio L."/>
            <person name="Goudeau D."/>
            <person name="Ryan E.M."/>
            <person name="Malmstrom R.R."/>
            <person name="Blanchard J."/>
            <person name="Woyke T."/>
        </authorList>
    </citation>
    <scope>NUCLEOTIDE SEQUENCE</scope>
    <source>
        <strain evidence="2">HOV1</strain>
    </source>
</reference>
<keyword evidence="2" id="KW-0808">Transferase</keyword>
<dbReference type="PANTHER" id="PTHR11786">
    <property type="entry name" value="N-HYDROXYARYLAMINE O-ACETYLTRANSFERASE"/>
    <property type="match status" value="1"/>
</dbReference>
<organism evidence="2">
    <name type="scientific">Homavirus sp</name>
    <dbReference type="NCBI Taxonomy" id="2487769"/>
    <lineage>
        <taxon>Viruses</taxon>
        <taxon>Varidnaviria</taxon>
        <taxon>Bamfordvirae</taxon>
        <taxon>Nucleocytoviricota</taxon>
        <taxon>Megaviricetes</taxon>
        <taxon>Imitervirales</taxon>
        <taxon>Mimiviridae</taxon>
        <taxon>Klosneuvirinae</taxon>
    </lineage>
</organism>
<dbReference type="Gene3D" id="3.30.2140.20">
    <property type="match status" value="1"/>
</dbReference>
<gene>
    <name evidence="2" type="ORF">Homavirus48_1</name>
</gene>
<accession>A0A3G5A5A4</accession>
<dbReference type="EMBL" id="MK072379">
    <property type="protein sequence ID" value="AYV82407.1"/>
    <property type="molecule type" value="Genomic_DNA"/>
</dbReference>
<evidence type="ECO:0000256" key="1">
    <source>
        <dbReference type="ARBA" id="ARBA00006547"/>
    </source>
</evidence>
<dbReference type="PANTHER" id="PTHR11786:SF0">
    <property type="entry name" value="ARYLAMINE N-ACETYLTRANSFERASE 4-RELATED"/>
    <property type="match status" value="1"/>
</dbReference>
<evidence type="ECO:0000313" key="2">
    <source>
        <dbReference type="EMBL" id="AYV82407.1"/>
    </source>
</evidence>
<name>A0A3G5A5A4_9VIRU</name>
<dbReference type="SUPFAM" id="SSF54001">
    <property type="entry name" value="Cysteine proteinases"/>
    <property type="match status" value="1"/>
</dbReference>
<dbReference type="Pfam" id="PF00797">
    <property type="entry name" value="Acetyltransf_2"/>
    <property type="match status" value="1"/>
</dbReference>
<sequence>MLQLLRLFNRGLSTKVNTKYTFDNSVPKIKISGYVEQYLHMLGLDSLVPIHHIISITQQYDKYSLIQILHNRQMMKLPYTNIALVNYLDPETSMDAILHKTITEQKGGLCWELNGTFQFILNQLGLKTKMIICDQLTKQSRINQKNGVTESITQPEFTSENPHTAIIVEDKWFCDLGFGEYFRNPILMPNMVTDKQSGSTKDGTLIEYNSSNNYYYLKRPDENNRVFLRFVDKPHTISELFEKAVFYSDDPNSLWSVWTKRLYESRLVEQDGDLVFRTKIEKIR</sequence>
<comment type="similarity">
    <text evidence="1">Belongs to the arylamine N-acetyltransferase family.</text>
</comment>
<dbReference type="InterPro" id="IPR001447">
    <property type="entry name" value="Arylamine_N-AcTrfase"/>
</dbReference>
<dbReference type="InterPro" id="IPR038765">
    <property type="entry name" value="Papain-like_cys_pep_sf"/>
</dbReference>
<proteinExistence type="inferred from homology"/>
<dbReference type="InterPro" id="IPR053710">
    <property type="entry name" value="Arylamine_NAT_domain_sf"/>
</dbReference>
<dbReference type="GO" id="GO:0016407">
    <property type="term" value="F:acetyltransferase activity"/>
    <property type="evidence" value="ECO:0007669"/>
    <property type="project" value="InterPro"/>
</dbReference>
<protein>
    <submittedName>
        <fullName evidence="2">Acetyltransferase</fullName>
    </submittedName>
</protein>